<dbReference type="PROSITE" id="PS51365">
    <property type="entry name" value="RENAL_DIPEPTIDASE_2"/>
    <property type="match status" value="1"/>
</dbReference>
<evidence type="ECO:0000313" key="2">
    <source>
        <dbReference type="Proteomes" id="UP000683139"/>
    </source>
</evidence>
<gene>
    <name evidence="1" type="ORF">J40TS1_02720</name>
</gene>
<organism evidence="1 2">
    <name type="scientific">Paenibacillus montaniterrae</name>
    <dbReference type="NCBI Taxonomy" id="429341"/>
    <lineage>
        <taxon>Bacteria</taxon>
        <taxon>Bacillati</taxon>
        <taxon>Bacillota</taxon>
        <taxon>Bacilli</taxon>
        <taxon>Bacillales</taxon>
        <taxon>Paenibacillaceae</taxon>
        <taxon>Paenibacillus</taxon>
    </lineage>
</organism>
<dbReference type="Pfam" id="PF01244">
    <property type="entry name" value="Peptidase_M19"/>
    <property type="match status" value="1"/>
</dbReference>
<reference evidence="1" key="1">
    <citation type="submission" date="2021-03" db="EMBL/GenBank/DDBJ databases">
        <title>Antimicrobial resistance genes in bacteria isolated from Japanese honey, and their potential for conferring macrolide and lincosamide resistance in the American foulbrood pathogen Paenibacillus larvae.</title>
        <authorList>
            <person name="Okamoto M."/>
            <person name="Kumagai M."/>
            <person name="Kanamori H."/>
            <person name="Takamatsu D."/>
        </authorList>
    </citation>
    <scope>NUCLEOTIDE SEQUENCE</scope>
    <source>
        <strain evidence="1">J40TS1</strain>
    </source>
</reference>
<dbReference type="PANTHER" id="PTHR10443">
    <property type="entry name" value="MICROSOMAL DIPEPTIDASE"/>
    <property type="match status" value="1"/>
</dbReference>
<dbReference type="SUPFAM" id="SSF51556">
    <property type="entry name" value="Metallo-dependent hydrolases"/>
    <property type="match status" value="1"/>
</dbReference>
<dbReference type="PANTHER" id="PTHR10443:SF12">
    <property type="entry name" value="DIPEPTIDASE"/>
    <property type="match status" value="1"/>
</dbReference>
<accession>A0A920CVX8</accession>
<dbReference type="GO" id="GO:0006508">
    <property type="term" value="P:proteolysis"/>
    <property type="evidence" value="ECO:0007669"/>
    <property type="project" value="InterPro"/>
</dbReference>
<dbReference type="CDD" id="cd01301">
    <property type="entry name" value="rDP_like"/>
    <property type="match status" value="1"/>
</dbReference>
<sequence length="315" mass="35539">MRKIDFHCDVISKLLVEHDLDFHKEDFSSRLDVTLQSLLDADYMIQVFAVYIPSDHPKDLITIMKSIEIFYERIANHPNMIVVDSAIDVERCKATNKVGAILSLEGVDGLQGHLFLTSLLYRLGVRFAGLTWNAMNWAADGVLEASGAGLSSLGKDFVRQCNKLGITIDVSHLSEKSFWDVVKISSKPVIASHSNAKAICNHPRNLTDEQIIALVQKQGLIGITYVPWFVVEGKQANVTDLLKHIEHMLSLGAENHIMLGSDFDGIDQHIEGLSSPRDVNGLEQLLLQYYSRELVEKIMWRNAYQFLLRNLNPRR</sequence>
<dbReference type="Gene3D" id="3.20.20.140">
    <property type="entry name" value="Metal-dependent hydrolases"/>
    <property type="match status" value="1"/>
</dbReference>
<dbReference type="AlphaFoldDB" id="A0A920CVX8"/>
<keyword evidence="2" id="KW-1185">Reference proteome</keyword>
<dbReference type="Proteomes" id="UP000683139">
    <property type="component" value="Unassembled WGS sequence"/>
</dbReference>
<dbReference type="RefSeq" id="WP_213512844.1">
    <property type="nucleotide sequence ID" value="NZ_BOSE01000001.1"/>
</dbReference>
<dbReference type="GO" id="GO:0070573">
    <property type="term" value="F:metallodipeptidase activity"/>
    <property type="evidence" value="ECO:0007669"/>
    <property type="project" value="InterPro"/>
</dbReference>
<evidence type="ECO:0000313" key="1">
    <source>
        <dbReference type="EMBL" id="GIP14630.1"/>
    </source>
</evidence>
<name>A0A920CVX8_9BACL</name>
<dbReference type="InterPro" id="IPR008257">
    <property type="entry name" value="Pept_M19"/>
</dbReference>
<comment type="caution">
    <text evidence="1">The sequence shown here is derived from an EMBL/GenBank/DDBJ whole genome shotgun (WGS) entry which is preliminary data.</text>
</comment>
<dbReference type="EMBL" id="BOSE01000001">
    <property type="protein sequence ID" value="GIP14630.1"/>
    <property type="molecule type" value="Genomic_DNA"/>
</dbReference>
<proteinExistence type="predicted"/>
<protein>
    <submittedName>
        <fullName evidence="1">Diguanylate cyclase</fullName>
    </submittedName>
</protein>
<dbReference type="InterPro" id="IPR032466">
    <property type="entry name" value="Metal_Hydrolase"/>
</dbReference>